<feature type="transmembrane region" description="Helical" evidence="9">
    <location>
        <begin position="257"/>
        <end position="279"/>
    </location>
</feature>
<dbReference type="InterPro" id="IPR035906">
    <property type="entry name" value="MetI-like_sf"/>
</dbReference>
<feature type="domain" description="ABC transmembrane type-1" evidence="11">
    <location>
        <begin position="67"/>
        <end position="276"/>
    </location>
</feature>
<evidence type="ECO:0000256" key="6">
    <source>
        <dbReference type="ARBA" id="ARBA00022692"/>
    </source>
</evidence>
<feature type="transmembrane region" description="Helical" evidence="9">
    <location>
        <begin position="142"/>
        <end position="165"/>
    </location>
</feature>
<dbReference type="PANTHER" id="PTHR30425">
    <property type="entry name" value="PHOSPHATE TRANSPORT SYSTEM PERMEASE PROTEIN PST"/>
    <property type="match status" value="1"/>
</dbReference>
<gene>
    <name evidence="12" type="primary">pstC</name>
    <name evidence="12" type="ORF">VXJ25_00420</name>
</gene>
<keyword evidence="3 9" id="KW-0813">Transport</keyword>
<protein>
    <recommendedName>
        <fullName evidence="10">Phosphate transport system permease protein</fullName>
    </recommendedName>
</protein>
<evidence type="ECO:0000256" key="7">
    <source>
        <dbReference type="ARBA" id="ARBA00022989"/>
    </source>
</evidence>
<proteinExistence type="inferred from homology"/>
<evidence type="ECO:0000259" key="11">
    <source>
        <dbReference type="PROSITE" id="PS50928"/>
    </source>
</evidence>
<keyword evidence="5 10" id="KW-0592">Phosphate transport</keyword>
<evidence type="ECO:0000313" key="12">
    <source>
        <dbReference type="EMBL" id="MEE6146464.1"/>
    </source>
</evidence>
<dbReference type="InterPro" id="IPR000515">
    <property type="entry name" value="MetI-like"/>
</dbReference>
<evidence type="ECO:0000256" key="2">
    <source>
        <dbReference type="ARBA" id="ARBA00007069"/>
    </source>
</evidence>
<organism evidence="12 13">
    <name type="scientific">Olsenella absiana</name>
    <dbReference type="NCBI Taxonomy" id="3115222"/>
    <lineage>
        <taxon>Bacteria</taxon>
        <taxon>Bacillati</taxon>
        <taxon>Actinomycetota</taxon>
        <taxon>Coriobacteriia</taxon>
        <taxon>Coriobacteriales</taxon>
        <taxon>Atopobiaceae</taxon>
        <taxon>Olsenella</taxon>
    </lineage>
</organism>
<dbReference type="Pfam" id="PF00528">
    <property type="entry name" value="BPD_transp_1"/>
    <property type="match status" value="1"/>
</dbReference>
<evidence type="ECO:0000256" key="9">
    <source>
        <dbReference type="RuleBase" id="RU363032"/>
    </source>
</evidence>
<evidence type="ECO:0000313" key="13">
    <source>
        <dbReference type="Proteomes" id="UP001332931"/>
    </source>
</evidence>
<dbReference type="InterPro" id="IPR011864">
    <property type="entry name" value="Phosphate_PstC"/>
</dbReference>
<evidence type="ECO:0000256" key="3">
    <source>
        <dbReference type="ARBA" id="ARBA00022448"/>
    </source>
</evidence>
<evidence type="ECO:0000256" key="5">
    <source>
        <dbReference type="ARBA" id="ARBA00022592"/>
    </source>
</evidence>
<reference evidence="12 13" key="1">
    <citation type="submission" date="2024-01" db="EMBL/GenBank/DDBJ databases">
        <title>Description of Olsenella sp. nov., isolated from pig feces.</title>
        <authorList>
            <person name="Chang Y.-H."/>
        </authorList>
    </citation>
    <scope>NUCLEOTIDE SEQUENCE [LARGE SCALE GENOMIC DNA]</scope>
    <source>
        <strain evidence="12 13">YH-ols2223</strain>
    </source>
</reference>
<dbReference type="PANTHER" id="PTHR30425:SF1">
    <property type="entry name" value="PHOSPHATE TRANSPORT SYSTEM PERMEASE PROTEIN PSTC"/>
    <property type="match status" value="1"/>
</dbReference>
<dbReference type="InterPro" id="IPR051124">
    <property type="entry name" value="Phosphate_Transport_Permease"/>
</dbReference>
<keyword evidence="8 9" id="KW-0472">Membrane</keyword>
<comment type="subcellular location">
    <subcellularLocation>
        <location evidence="1 9">Cell membrane</location>
        <topology evidence="1 9">Multi-pass membrane protein</topology>
    </subcellularLocation>
</comment>
<sequence length="288" mass="29611">MANACFLAVVRLLAALCLAALAFVVLFVAIEALPTFEEVSLSDFLLSGEWMPVDYVGATSFGIANFVAGTLAVSLLALLFATAVGVGAASFLAAAADGRVRAALLPLVDLLAGVPSVVFGFVGIEVVTPAFRHAGVSTGSCVLAAALVLAAMIVPFLVSSVTESLMEQSRRYATSSDALGVSRWHFLACVGIPASWRSILMALVLAAGRAMGETMAVMMVIGDANLFPTLLGKGESIAALIALEMGTAEVGSTHYHALYAAGLVLVVLVALVNLAVWALRRALVKGGE</sequence>
<dbReference type="EMBL" id="JAZGJQ010000001">
    <property type="protein sequence ID" value="MEE6146464.1"/>
    <property type="molecule type" value="Genomic_DNA"/>
</dbReference>
<comment type="similarity">
    <text evidence="2 10">Belongs to the binding-protein-dependent transport system permease family. CysTW subfamily.</text>
</comment>
<dbReference type="Proteomes" id="UP001332931">
    <property type="component" value="Unassembled WGS sequence"/>
</dbReference>
<evidence type="ECO:0000256" key="8">
    <source>
        <dbReference type="ARBA" id="ARBA00023136"/>
    </source>
</evidence>
<evidence type="ECO:0000256" key="10">
    <source>
        <dbReference type="RuleBase" id="RU363054"/>
    </source>
</evidence>
<feature type="transmembrane region" description="Helical" evidence="9">
    <location>
        <begin position="102"/>
        <end position="122"/>
    </location>
</feature>
<dbReference type="CDD" id="cd06261">
    <property type="entry name" value="TM_PBP2"/>
    <property type="match status" value="1"/>
</dbReference>
<evidence type="ECO:0000256" key="4">
    <source>
        <dbReference type="ARBA" id="ARBA00022475"/>
    </source>
</evidence>
<accession>A0ABU7R792</accession>
<dbReference type="SUPFAM" id="SSF161098">
    <property type="entry name" value="MetI-like"/>
    <property type="match status" value="1"/>
</dbReference>
<dbReference type="PROSITE" id="PS50928">
    <property type="entry name" value="ABC_TM1"/>
    <property type="match status" value="1"/>
</dbReference>
<feature type="transmembrane region" description="Helical" evidence="9">
    <location>
        <begin position="71"/>
        <end position="95"/>
    </location>
</feature>
<dbReference type="RefSeq" id="WP_330957230.1">
    <property type="nucleotide sequence ID" value="NZ_JAZGJQ010000001.1"/>
</dbReference>
<dbReference type="Gene3D" id="1.10.3720.10">
    <property type="entry name" value="MetI-like"/>
    <property type="match status" value="1"/>
</dbReference>
<keyword evidence="4 10" id="KW-1003">Cell membrane</keyword>
<dbReference type="NCBIfam" id="TIGR02138">
    <property type="entry name" value="phosphate_pstC"/>
    <property type="match status" value="1"/>
</dbReference>
<keyword evidence="13" id="KW-1185">Reference proteome</keyword>
<comment type="function">
    <text evidence="10">Part of the binding-protein-dependent transport system for phosphate; probably responsible for the translocation of the substrate across the membrane.</text>
</comment>
<evidence type="ECO:0000256" key="1">
    <source>
        <dbReference type="ARBA" id="ARBA00004651"/>
    </source>
</evidence>
<keyword evidence="6 9" id="KW-0812">Transmembrane</keyword>
<keyword evidence="7 9" id="KW-1133">Transmembrane helix</keyword>
<comment type="caution">
    <text evidence="12">The sequence shown here is derived from an EMBL/GenBank/DDBJ whole genome shotgun (WGS) entry which is preliminary data.</text>
</comment>
<comment type="caution">
    <text evidence="10">Lacks conserved residue(s) required for the propagation of feature annotation.</text>
</comment>
<name>A0ABU7R792_9ACTN</name>